<evidence type="ECO:0000313" key="1">
    <source>
        <dbReference type="EMBL" id="CAE0246961.1"/>
    </source>
</evidence>
<accession>A0A7S3G6A3</accession>
<reference evidence="1" key="1">
    <citation type="submission" date="2021-01" db="EMBL/GenBank/DDBJ databases">
        <authorList>
            <person name="Corre E."/>
            <person name="Pelletier E."/>
            <person name="Niang G."/>
            <person name="Scheremetjew M."/>
            <person name="Finn R."/>
            <person name="Kale V."/>
            <person name="Holt S."/>
            <person name="Cochrane G."/>
            <person name="Meng A."/>
            <person name="Brown T."/>
            <person name="Cohen L."/>
        </authorList>
    </citation>
    <scope>NUCLEOTIDE SEQUENCE</scope>
    <source>
        <strain evidence="1">NIES-2562</strain>
    </source>
</reference>
<sequence length="122" mass="13815">MADRLRAIHRFVSPPPPPLSPVRVVVEIEVEEREGGETGRVFDSALYWMGRNADENGTHIEVYSTLGELVDGSHPRLSGRHISKVEGDGNVGHLKLKPGITHIEMRQVVSDLIRYLLERRRR</sequence>
<proteinExistence type="predicted"/>
<dbReference type="AlphaFoldDB" id="A0A7S3G6A3"/>
<name>A0A7S3G6A3_9EUKA</name>
<dbReference type="EMBL" id="HBIB01014165">
    <property type="protein sequence ID" value="CAE0246961.1"/>
    <property type="molecule type" value="Transcribed_RNA"/>
</dbReference>
<gene>
    <name evidence="1" type="ORF">PBIL07802_LOCUS9151</name>
</gene>
<organism evidence="1">
    <name type="scientific">Palpitomonas bilix</name>
    <dbReference type="NCBI Taxonomy" id="652834"/>
    <lineage>
        <taxon>Eukaryota</taxon>
        <taxon>Eukaryota incertae sedis</taxon>
    </lineage>
</organism>
<protein>
    <submittedName>
        <fullName evidence="1">Uncharacterized protein</fullName>
    </submittedName>
</protein>